<evidence type="ECO:0000256" key="4">
    <source>
        <dbReference type="ARBA" id="ARBA00022692"/>
    </source>
</evidence>
<dbReference type="OrthoDB" id="10295504at2759"/>
<dbReference type="GO" id="GO:0001733">
    <property type="term" value="F:galactosylceramide sulfotransferase activity"/>
    <property type="evidence" value="ECO:0007669"/>
    <property type="project" value="InterPro"/>
</dbReference>
<dbReference type="GeneID" id="109478962"/>
<evidence type="ECO:0000256" key="2">
    <source>
        <dbReference type="ARBA" id="ARBA00008124"/>
    </source>
</evidence>
<dbReference type="GO" id="GO:0000139">
    <property type="term" value="C:Golgi membrane"/>
    <property type="evidence" value="ECO:0007669"/>
    <property type="project" value="UniProtKB-SubCell"/>
</dbReference>
<evidence type="ECO:0000256" key="9">
    <source>
        <dbReference type="ARBA" id="ARBA00023180"/>
    </source>
</evidence>
<accession>A0A6P4ZHU6</accession>
<evidence type="ECO:0000256" key="1">
    <source>
        <dbReference type="ARBA" id="ARBA00004323"/>
    </source>
</evidence>
<evidence type="ECO:0000313" key="10">
    <source>
        <dbReference type="Proteomes" id="UP000515135"/>
    </source>
</evidence>
<dbReference type="KEGG" id="bbel:109478962"/>
<dbReference type="RefSeq" id="XP_019636348.1">
    <property type="nucleotide sequence ID" value="XM_019780789.1"/>
</dbReference>
<protein>
    <submittedName>
        <fullName evidence="11">Galactose-3-O-sulfotransferase 3-like</fullName>
    </submittedName>
</protein>
<dbReference type="GO" id="GO:0009247">
    <property type="term" value="P:glycolipid biosynthetic process"/>
    <property type="evidence" value="ECO:0007669"/>
    <property type="project" value="InterPro"/>
</dbReference>
<dbReference type="InterPro" id="IPR009729">
    <property type="entry name" value="Gal-3-0_sulfotransfrase"/>
</dbReference>
<evidence type="ECO:0000256" key="6">
    <source>
        <dbReference type="ARBA" id="ARBA00022989"/>
    </source>
</evidence>
<dbReference type="Gene3D" id="3.40.50.300">
    <property type="entry name" value="P-loop containing nucleotide triphosphate hydrolases"/>
    <property type="match status" value="1"/>
</dbReference>
<sequence>MIRQKAYDHRPQLQMIFKVVRKYVDQPNQLLRRLIRLDANQLRDVIDECQAHKLEPQQLVIYFAERFELPLKMLKEPRVPAQIHDNAWQRLEHPPFYGRTAKEAMEPDFRVGRMEPCSSERKRVAFPKLHKVAGDTMMSILHRFGYERNLTFLLPKPFLLTCTYPWNLYPRTNYAFAHRENYDILTYHTVYDSQKFSLLMPKDAVYLAILREPFSHFRSVWDFHNMKHRFGISSNGTDAVITFLQNPEDFDAHFYVENKSCRGKIPPVSLTRSPLAVDLGLPLELATYYRKDDSYKKTITDMFIEKIESEFPLVMIMEHFDESLVLFKRLMCWNHKDIIYISRNVGKTTHDDEKDIPDDLKQVHRQWSYVDYALYEHFYGVLQRKLSDGGQDLTDEIEHFKKINLQVIDFCEALERWSCDVGEKLEIPKSKWDPGFSVDRDFCLVFRRELKCDYVIAAERRARAHNLEHSIKKHLEIVSDKEHKATIQRHCIYCERTQNGMCRSIDYLNYLATDEIISKETLKELRTEYYPKSYNLHCKGKEN</sequence>
<keyword evidence="9" id="KW-0325">Glycoprotein</keyword>
<evidence type="ECO:0000256" key="7">
    <source>
        <dbReference type="ARBA" id="ARBA00023034"/>
    </source>
</evidence>
<keyword evidence="6" id="KW-1133">Transmembrane helix</keyword>
<dbReference type="PANTHER" id="PTHR14647:SF87">
    <property type="entry name" value="PUTATIVE-RELATED"/>
    <property type="match status" value="1"/>
</dbReference>
<keyword evidence="10" id="KW-1185">Reference proteome</keyword>
<keyword evidence="3" id="KW-0808">Transferase</keyword>
<evidence type="ECO:0000256" key="8">
    <source>
        <dbReference type="ARBA" id="ARBA00023136"/>
    </source>
</evidence>
<dbReference type="InterPro" id="IPR027417">
    <property type="entry name" value="P-loop_NTPase"/>
</dbReference>
<keyword evidence="4" id="KW-0812">Transmembrane</keyword>
<gene>
    <name evidence="11" type="primary">LOC109478962</name>
</gene>
<keyword evidence="5" id="KW-0735">Signal-anchor</keyword>
<dbReference type="Pfam" id="PF06990">
    <property type="entry name" value="Gal-3-0_sulfotr"/>
    <property type="match status" value="1"/>
</dbReference>
<name>A0A6P4ZHU6_BRABE</name>
<evidence type="ECO:0000256" key="3">
    <source>
        <dbReference type="ARBA" id="ARBA00022679"/>
    </source>
</evidence>
<reference evidence="11" key="1">
    <citation type="submission" date="2025-08" db="UniProtKB">
        <authorList>
            <consortium name="RefSeq"/>
        </authorList>
    </citation>
    <scope>IDENTIFICATION</scope>
    <source>
        <tissue evidence="11">Gonad</tissue>
    </source>
</reference>
<dbReference type="PANTHER" id="PTHR14647">
    <property type="entry name" value="GALACTOSE-3-O-SULFOTRANSFERASE"/>
    <property type="match status" value="1"/>
</dbReference>
<comment type="similarity">
    <text evidence="2">Belongs to the galactose-3-O-sulfotransferase family.</text>
</comment>
<comment type="subcellular location">
    <subcellularLocation>
        <location evidence="1">Golgi apparatus membrane</location>
        <topology evidence="1">Single-pass type II membrane protein</topology>
    </subcellularLocation>
</comment>
<keyword evidence="8" id="KW-0472">Membrane</keyword>
<dbReference type="Proteomes" id="UP000515135">
    <property type="component" value="Unplaced"/>
</dbReference>
<keyword evidence="7" id="KW-0333">Golgi apparatus</keyword>
<organism evidence="10 11">
    <name type="scientific">Branchiostoma belcheri</name>
    <name type="common">Amphioxus</name>
    <dbReference type="NCBI Taxonomy" id="7741"/>
    <lineage>
        <taxon>Eukaryota</taxon>
        <taxon>Metazoa</taxon>
        <taxon>Chordata</taxon>
        <taxon>Cephalochordata</taxon>
        <taxon>Leptocardii</taxon>
        <taxon>Amphioxiformes</taxon>
        <taxon>Branchiostomatidae</taxon>
        <taxon>Branchiostoma</taxon>
    </lineage>
</organism>
<evidence type="ECO:0000256" key="5">
    <source>
        <dbReference type="ARBA" id="ARBA00022968"/>
    </source>
</evidence>
<dbReference type="AlphaFoldDB" id="A0A6P4ZHU6"/>
<proteinExistence type="inferred from homology"/>
<evidence type="ECO:0000313" key="11">
    <source>
        <dbReference type="RefSeq" id="XP_019636348.1"/>
    </source>
</evidence>